<proteinExistence type="predicted"/>
<protein>
    <submittedName>
        <fullName evidence="2">DUF4263 domain-containing protein</fullName>
    </submittedName>
</protein>
<evidence type="ECO:0000313" key="2">
    <source>
        <dbReference type="EMBL" id="MCR4451063.1"/>
    </source>
</evidence>
<feature type="domain" description="Shedu protein SduA C-terminal" evidence="1">
    <location>
        <begin position="235"/>
        <end position="406"/>
    </location>
</feature>
<dbReference type="Proteomes" id="UP001204061">
    <property type="component" value="Unassembled WGS sequence"/>
</dbReference>
<dbReference type="RefSeq" id="WP_257726156.1">
    <property type="nucleotide sequence ID" value="NZ_JANLFC010000101.1"/>
</dbReference>
<accession>A0AAW5MBX8</accession>
<dbReference type="EMBL" id="JANLFC010000101">
    <property type="protein sequence ID" value="MCR4451063.1"/>
    <property type="molecule type" value="Genomic_DNA"/>
</dbReference>
<evidence type="ECO:0000259" key="1">
    <source>
        <dbReference type="Pfam" id="PF14082"/>
    </source>
</evidence>
<gene>
    <name evidence="2" type="ORF">NS965_22000</name>
</gene>
<dbReference type="InterPro" id="IPR025359">
    <property type="entry name" value="SduA_C"/>
</dbReference>
<sequence length="419" mass="48647">MLISFYEEEDMLDFKSTDTGIEFEYIGEMGASNRWVWNELEKHNRVTISQIFSFKQEDLLNPPTLDEDFEEYVYRFQFGTFEDDYVKIPGDIFDIKNNLLISCNVTLKRAIFAAERNISIFGRLSKLLEHSDPIVIGGTRPDAIPLDIFKELLKKFPNTNELNRYADARVQTILSQYLDGMKDARGLYENYLKKKTSLSNFTKLDLDSLKKLEIEKYVLLRDLIDDALKTKKDWSESQWQKLMLSFLLLLFPKYIKILENITIHDYYSDPTKKTNRYIDIALVDFNGNLDIIEIKKPFDDKILRKGLYRGNSIPTSELSGSIMQAEKYLFHLSKWGVKGEKTLTEKYVNELPEGITIRISNPKAIVIVGRDQIGNADMTGSQLLDFEIIKRKYANMMDIITYDDLLRRLNNTITALGGC</sequence>
<organism evidence="2 3">
    <name type="scientific">Aeromonas veronii</name>
    <dbReference type="NCBI Taxonomy" id="654"/>
    <lineage>
        <taxon>Bacteria</taxon>
        <taxon>Pseudomonadati</taxon>
        <taxon>Pseudomonadota</taxon>
        <taxon>Gammaproteobacteria</taxon>
        <taxon>Aeromonadales</taxon>
        <taxon>Aeromonadaceae</taxon>
        <taxon>Aeromonas</taxon>
    </lineage>
</organism>
<dbReference type="AlphaFoldDB" id="A0AAW5MBX8"/>
<reference evidence="2" key="1">
    <citation type="submission" date="2022-08" db="EMBL/GenBank/DDBJ databases">
        <title>A global survey of hypervirulent Aeromonas hydrophila identified this emerging pathogen in farmed fish in the lower Mekong River basin.</title>
        <authorList>
            <person name="Xu T."/>
            <person name="Rasmussen-Ivey C.R."/>
            <person name="Moen F.S."/>
            <person name="Fernandez Bravo A."/>
            <person name="Lamy B."/>
            <person name="Beaz-Hidalgo R."/>
            <person name="Khan C.D."/>
            <person name="Castro Escarpulli G."/>
            <person name="Yasin I.S.M."/>
            <person name="Figueras M.J."/>
            <person name="Azzam Sayuti M."/>
            <person name="Karim M.M."/>
            <person name="Alam K.M."/>
            <person name="Le T.T.T."/>
            <person name="Thao N.H.P."/>
            <person name="Addo S."/>
            <person name="Duodu S."/>
            <person name="Ali S."/>
            <person name="Mey S."/>
            <person name="Somony T."/>
            <person name="Liles M.R."/>
        </authorList>
    </citation>
    <scope>NUCLEOTIDE SEQUENCE</scope>
    <source>
        <strain evidence="2">0.14</strain>
    </source>
</reference>
<comment type="caution">
    <text evidence="2">The sequence shown here is derived from an EMBL/GenBank/DDBJ whole genome shotgun (WGS) entry which is preliminary data.</text>
</comment>
<dbReference type="Pfam" id="PF14082">
    <property type="entry name" value="SduA_C"/>
    <property type="match status" value="1"/>
</dbReference>
<evidence type="ECO:0000313" key="3">
    <source>
        <dbReference type="Proteomes" id="UP001204061"/>
    </source>
</evidence>
<name>A0AAW5MBX8_AERVE</name>